<dbReference type="InterPro" id="IPR004101">
    <property type="entry name" value="Mur_ligase_C"/>
</dbReference>
<keyword evidence="7" id="KW-0573">Peptidoglycan synthesis</keyword>
<evidence type="ECO:0000256" key="10">
    <source>
        <dbReference type="ARBA" id="ARBA00031461"/>
    </source>
</evidence>
<keyword evidence="1" id="KW-0963">Cytoplasm</keyword>
<dbReference type="NCBIfam" id="TIGR01143">
    <property type="entry name" value="murF"/>
    <property type="match status" value="1"/>
</dbReference>
<gene>
    <name evidence="13" type="ORF">UFOPK2870_01404</name>
</gene>
<protein>
    <recommendedName>
        <fullName evidence="10">UDP-MurNAc-pentapeptide synthetase</fullName>
    </recommendedName>
</protein>
<name>A0A6J6VJZ3_9ZZZZ</name>
<dbReference type="PANTHER" id="PTHR43024:SF1">
    <property type="entry name" value="UDP-N-ACETYLMURAMOYL-TRIPEPTIDE--D-ALANYL-D-ALANINE LIGASE"/>
    <property type="match status" value="1"/>
</dbReference>
<keyword evidence="4" id="KW-0547">Nucleotide-binding</keyword>
<accession>A0A6J6VJZ3</accession>
<keyword evidence="8" id="KW-0131">Cell cycle</keyword>
<dbReference type="AlphaFoldDB" id="A0A6J6VJZ3"/>
<dbReference type="EMBL" id="CAEZZL010000168">
    <property type="protein sequence ID" value="CAB4772781.1"/>
    <property type="molecule type" value="Genomic_DNA"/>
</dbReference>
<keyword evidence="3" id="KW-0132">Cell division</keyword>
<keyword evidence="6" id="KW-0133">Cell shape</keyword>
<dbReference type="HAMAP" id="MF_02019">
    <property type="entry name" value="MurF"/>
    <property type="match status" value="1"/>
</dbReference>
<evidence type="ECO:0000256" key="6">
    <source>
        <dbReference type="ARBA" id="ARBA00022960"/>
    </source>
</evidence>
<dbReference type="GO" id="GO:0051301">
    <property type="term" value="P:cell division"/>
    <property type="evidence" value="ECO:0007669"/>
    <property type="project" value="UniProtKB-KW"/>
</dbReference>
<evidence type="ECO:0000256" key="2">
    <source>
        <dbReference type="ARBA" id="ARBA00022598"/>
    </source>
</evidence>
<dbReference type="GO" id="GO:0008360">
    <property type="term" value="P:regulation of cell shape"/>
    <property type="evidence" value="ECO:0007669"/>
    <property type="project" value="UniProtKB-KW"/>
</dbReference>
<dbReference type="PANTHER" id="PTHR43024">
    <property type="entry name" value="UDP-N-ACETYLMURAMOYL-TRIPEPTIDE--D-ALANYL-D-ALANINE LIGASE"/>
    <property type="match status" value="1"/>
</dbReference>
<keyword evidence="5" id="KW-0067">ATP-binding</keyword>
<organism evidence="13">
    <name type="scientific">freshwater metagenome</name>
    <dbReference type="NCBI Taxonomy" id="449393"/>
    <lineage>
        <taxon>unclassified sequences</taxon>
        <taxon>metagenomes</taxon>
        <taxon>ecological metagenomes</taxon>
    </lineage>
</organism>
<evidence type="ECO:0000259" key="12">
    <source>
        <dbReference type="Pfam" id="PF08245"/>
    </source>
</evidence>
<evidence type="ECO:0000256" key="9">
    <source>
        <dbReference type="ARBA" id="ARBA00023316"/>
    </source>
</evidence>
<dbReference type="Gene3D" id="3.40.1390.10">
    <property type="entry name" value="MurE/MurF, N-terminal domain"/>
    <property type="match status" value="1"/>
</dbReference>
<dbReference type="InterPro" id="IPR051046">
    <property type="entry name" value="MurCDEF_CellWall_CoF430Synth"/>
</dbReference>
<dbReference type="Pfam" id="PF08245">
    <property type="entry name" value="Mur_ligase_M"/>
    <property type="match status" value="1"/>
</dbReference>
<dbReference type="SUPFAM" id="SSF63418">
    <property type="entry name" value="MurE/MurF N-terminal domain"/>
    <property type="match status" value="1"/>
</dbReference>
<reference evidence="13" key="1">
    <citation type="submission" date="2020-05" db="EMBL/GenBank/DDBJ databases">
        <authorList>
            <person name="Chiriac C."/>
            <person name="Salcher M."/>
            <person name="Ghai R."/>
            <person name="Kavagutti S V."/>
        </authorList>
    </citation>
    <scope>NUCLEOTIDE SEQUENCE</scope>
</reference>
<evidence type="ECO:0000259" key="11">
    <source>
        <dbReference type="Pfam" id="PF02875"/>
    </source>
</evidence>
<dbReference type="InterPro" id="IPR036615">
    <property type="entry name" value="Mur_ligase_C_dom_sf"/>
</dbReference>
<sequence length="439" mass="45284">MLIIASEVASVAHGTLVGLDCEASGIAFDSRTLRRGQAFVALGGDADGHDYLSSAAAAGAPFAIVRRGKSIDALTCIEVDDCDAALTALGGHCRARLAATLDRRVIGITGSVGKTSTKDLVLAVLRSKFMNAHGPEKSLNNDIGVPVTIINSPEACDALVLEMGMRGFGEIARLCEVGRPQIGVITEVGDAHGERVGGVAGVIRAKAELLQALPESGIAIVNSDSVNAMKTVHNISAHVVTFGSSETASVRFEIVSVDERGCCTVRFTAENQSAVGVVPLPGTHMASNAAAAVAVGISCGIGIGRCVEALANVQSAPQRMQWMTGPRGLRILDDSYNANPVSVAAALRTIAETPAARRCAVLGVMAEVTDSAAAHQEIAALCRQLGIELLSLETDLYGTSAMTVTQIVAALSELDSNNVVVVKGSRMAATERVVHALIG</sequence>
<dbReference type="GO" id="GO:0009252">
    <property type="term" value="P:peptidoglycan biosynthetic process"/>
    <property type="evidence" value="ECO:0007669"/>
    <property type="project" value="UniProtKB-KW"/>
</dbReference>
<dbReference type="Pfam" id="PF02875">
    <property type="entry name" value="Mur_ligase_C"/>
    <property type="match status" value="1"/>
</dbReference>
<dbReference type="GO" id="GO:0005524">
    <property type="term" value="F:ATP binding"/>
    <property type="evidence" value="ECO:0007669"/>
    <property type="project" value="UniProtKB-KW"/>
</dbReference>
<dbReference type="GO" id="GO:0071555">
    <property type="term" value="P:cell wall organization"/>
    <property type="evidence" value="ECO:0007669"/>
    <property type="project" value="UniProtKB-KW"/>
</dbReference>
<feature type="domain" description="Mur ligase central" evidence="12">
    <location>
        <begin position="108"/>
        <end position="295"/>
    </location>
</feature>
<dbReference type="InterPro" id="IPR005863">
    <property type="entry name" value="UDP-N-AcMur_synth"/>
</dbReference>
<dbReference type="SUPFAM" id="SSF53623">
    <property type="entry name" value="MurD-like peptide ligases, catalytic domain"/>
    <property type="match status" value="1"/>
</dbReference>
<dbReference type="Gene3D" id="3.90.190.20">
    <property type="entry name" value="Mur ligase, C-terminal domain"/>
    <property type="match status" value="1"/>
</dbReference>
<evidence type="ECO:0000256" key="7">
    <source>
        <dbReference type="ARBA" id="ARBA00022984"/>
    </source>
</evidence>
<feature type="domain" description="Mur ligase C-terminal" evidence="11">
    <location>
        <begin position="319"/>
        <end position="428"/>
    </location>
</feature>
<evidence type="ECO:0000256" key="8">
    <source>
        <dbReference type="ARBA" id="ARBA00023306"/>
    </source>
</evidence>
<dbReference type="InterPro" id="IPR036565">
    <property type="entry name" value="Mur-like_cat_sf"/>
</dbReference>
<evidence type="ECO:0000256" key="3">
    <source>
        <dbReference type="ARBA" id="ARBA00022618"/>
    </source>
</evidence>
<evidence type="ECO:0000313" key="13">
    <source>
        <dbReference type="EMBL" id="CAB4772781.1"/>
    </source>
</evidence>
<proteinExistence type="inferred from homology"/>
<dbReference type="SUPFAM" id="SSF53244">
    <property type="entry name" value="MurD-like peptide ligases, peptide-binding domain"/>
    <property type="match status" value="1"/>
</dbReference>
<dbReference type="GO" id="GO:0047480">
    <property type="term" value="F:UDP-N-acetylmuramoyl-tripeptide-D-alanyl-D-alanine ligase activity"/>
    <property type="evidence" value="ECO:0007669"/>
    <property type="project" value="InterPro"/>
</dbReference>
<evidence type="ECO:0000256" key="5">
    <source>
        <dbReference type="ARBA" id="ARBA00022840"/>
    </source>
</evidence>
<dbReference type="InterPro" id="IPR035911">
    <property type="entry name" value="MurE/MurF_N"/>
</dbReference>
<keyword evidence="9" id="KW-0961">Cell wall biogenesis/degradation</keyword>
<dbReference type="InterPro" id="IPR013221">
    <property type="entry name" value="Mur_ligase_cen"/>
</dbReference>
<dbReference type="Gene3D" id="3.40.1190.10">
    <property type="entry name" value="Mur-like, catalytic domain"/>
    <property type="match status" value="1"/>
</dbReference>
<evidence type="ECO:0000256" key="4">
    <source>
        <dbReference type="ARBA" id="ARBA00022741"/>
    </source>
</evidence>
<keyword evidence="2" id="KW-0436">Ligase</keyword>
<evidence type="ECO:0000256" key="1">
    <source>
        <dbReference type="ARBA" id="ARBA00022490"/>
    </source>
</evidence>